<protein>
    <recommendedName>
        <fullName evidence="2">Homoserine O-acetyltransferase</fullName>
        <shortName evidence="2">HAT</shortName>
        <ecNumber evidence="2">2.3.1.31</ecNumber>
    </recommendedName>
    <alternativeName>
        <fullName evidence="2">Homoserine transacetylase</fullName>
        <shortName evidence="2">HTA</shortName>
    </alternativeName>
</protein>
<evidence type="ECO:0000256" key="2">
    <source>
        <dbReference type="HAMAP-Rule" id="MF_00296"/>
    </source>
</evidence>
<gene>
    <name evidence="2" type="primary">metXA</name>
    <name evidence="5" type="ORF">PXH66_15895</name>
</gene>
<dbReference type="AlphaFoldDB" id="A0AAE9ZVV8"/>
<comment type="pathway">
    <text evidence="2">Amino-acid biosynthesis; L-methionine biosynthesis via de novo pathway; O-acetyl-L-homoserine from L-homoserine: step 1/1.</text>
</comment>
<dbReference type="NCBIfam" id="TIGR01392">
    <property type="entry name" value="homoserO_Ac_trn"/>
    <property type="match status" value="1"/>
</dbReference>
<dbReference type="GO" id="GO:0004414">
    <property type="term" value="F:homoserine O-acetyltransferase activity"/>
    <property type="evidence" value="ECO:0007669"/>
    <property type="project" value="UniProtKB-UniRule"/>
</dbReference>
<feature type="domain" description="AB hydrolase-1" evidence="4">
    <location>
        <begin position="61"/>
        <end position="384"/>
    </location>
</feature>
<keyword evidence="6" id="KW-1185">Reference proteome</keyword>
<feature type="active site" evidence="2 3">
    <location>
        <position position="380"/>
    </location>
</feature>
<proteinExistence type="inferred from homology"/>
<comment type="similarity">
    <text evidence="2">Belongs to the AB hydrolase superfamily. MetX family.</text>
</comment>
<dbReference type="InterPro" id="IPR008220">
    <property type="entry name" value="HAT_MetX-like"/>
</dbReference>
<dbReference type="InterPro" id="IPR029058">
    <property type="entry name" value="AB_hydrolase_fold"/>
</dbReference>
<name>A0AAE9ZVV8_9BACT</name>
<reference evidence="5" key="1">
    <citation type="submission" date="2023-03" db="EMBL/GenBank/DDBJ databases">
        <title>Lomoglobus Profundus gen. nov., sp. nov., a novel member of the phylum Verrucomicrobia, isolated from deep-marine sediment of South China Sea.</title>
        <authorList>
            <person name="Ahmad T."/>
            <person name="Ishaq S.E."/>
            <person name="Wang F."/>
        </authorList>
    </citation>
    <scope>NUCLEOTIDE SEQUENCE</scope>
    <source>
        <strain evidence="5">LMO-M01</strain>
    </source>
</reference>
<keyword evidence="2" id="KW-0963">Cytoplasm</keyword>
<keyword evidence="1 2" id="KW-0808">Transferase</keyword>
<evidence type="ECO:0000313" key="6">
    <source>
        <dbReference type="Proteomes" id="UP001218638"/>
    </source>
</evidence>
<evidence type="ECO:0000313" key="5">
    <source>
        <dbReference type="EMBL" id="WED63820.1"/>
    </source>
</evidence>
<dbReference type="RefSeq" id="WP_330930523.1">
    <property type="nucleotide sequence ID" value="NZ_CP119075.1"/>
</dbReference>
<evidence type="ECO:0000256" key="1">
    <source>
        <dbReference type="ARBA" id="ARBA00022679"/>
    </source>
</evidence>
<dbReference type="EC" id="2.3.1.31" evidence="2"/>
<comment type="catalytic activity">
    <reaction evidence="2">
        <text>L-homoserine + acetyl-CoA = O-acetyl-L-homoserine + CoA</text>
        <dbReference type="Rhea" id="RHEA:13701"/>
        <dbReference type="ChEBI" id="CHEBI:57287"/>
        <dbReference type="ChEBI" id="CHEBI:57288"/>
        <dbReference type="ChEBI" id="CHEBI:57476"/>
        <dbReference type="ChEBI" id="CHEBI:57716"/>
        <dbReference type="EC" id="2.3.1.31"/>
    </reaction>
</comment>
<comment type="subunit">
    <text evidence="2">Homodimer.</text>
</comment>
<comment type="subcellular location">
    <subcellularLocation>
        <location evidence="2">Cytoplasm</location>
    </subcellularLocation>
</comment>
<comment type="function">
    <text evidence="2">Transfers an acetyl group from acetyl-CoA to L-homoserine, forming acetyl-L-homoserine.</text>
</comment>
<accession>A0AAE9ZVV8</accession>
<dbReference type="Proteomes" id="UP001218638">
    <property type="component" value="Chromosome"/>
</dbReference>
<dbReference type="GO" id="GO:0009092">
    <property type="term" value="P:homoserine metabolic process"/>
    <property type="evidence" value="ECO:0007669"/>
    <property type="project" value="TreeGrafter"/>
</dbReference>
<sequence>MNDAALDEFEAAHAEPGEVGVVVPQDYVSDEPFTFDCGRTIPGFTIRYETYGRLNATGTNAILVCHALSGDHHCAGIHHLTDRKVGWWNNIIGPGKALDTNHYFVACANVIGGCQGSTGPLSTDPETGRPYGINFPIVTINDMVRAQERWLRALGVTQLHAAMGGSMGGMQVLQFGITFPGFVKRMIAMATTARESAQAIAFNEVGRQAILQDPDWADGNYATGGGPKVGLAIARMMAHITYLSDASMARKFGRRTVAERPRSGAAAATVPTAGATDTESHAFDAQFEVESYLRYQGKSFINRFDANSYLYITRALDQFDLAAGSDSLEAAFAPLEARSLVVGFTSDWLFTPEQNRAIAMALLRAGKNASYAELTTDLGHDSFLLESPQLYDLVRDFLTS</sequence>
<dbReference type="Pfam" id="PF00561">
    <property type="entry name" value="Abhydrolase_1"/>
    <property type="match status" value="1"/>
</dbReference>
<keyword evidence="2 5" id="KW-0012">Acyltransferase</keyword>
<dbReference type="NCBIfam" id="NF001209">
    <property type="entry name" value="PRK00175.1"/>
    <property type="match status" value="1"/>
</dbReference>
<dbReference type="KEGG" id="slom:PXH66_15895"/>
<keyword evidence="2" id="KW-0028">Amino-acid biosynthesis</keyword>
<feature type="active site" evidence="2 3">
    <location>
        <position position="347"/>
    </location>
</feature>
<feature type="active site" description="Nucleophile" evidence="2 3">
    <location>
        <position position="166"/>
    </location>
</feature>
<feature type="binding site" evidence="2">
    <location>
        <position position="235"/>
    </location>
    <ligand>
        <name>substrate</name>
    </ligand>
</feature>
<feature type="binding site" evidence="2">
    <location>
        <position position="381"/>
    </location>
    <ligand>
        <name>substrate</name>
    </ligand>
</feature>
<keyword evidence="2" id="KW-0486">Methionine biosynthesis</keyword>
<dbReference type="PANTHER" id="PTHR32268:SF11">
    <property type="entry name" value="HOMOSERINE O-ACETYLTRANSFERASE"/>
    <property type="match status" value="1"/>
</dbReference>
<dbReference type="GO" id="GO:0005737">
    <property type="term" value="C:cytoplasm"/>
    <property type="evidence" value="ECO:0007669"/>
    <property type="project" value="UniProtKB-SubCell"/>
</dbReference>
<dbReference type="HAMAP" id="MF_00296">
    <property type="entry name" value="MetX_acyltransf"/>
    <property type="match status" value="1"/>
</dbReference>
<evidence type="ECO:0000256" key="3">
    <source>
        <dbReference type="PIRSR" id="PIRSR000443-1"/>
    </source>
</evidence>
<organism evidence="5 6">
    <name type="scientific">Synoicihabitans lomoniglobus</name>
    <dbReference type="NCBI Taxonomy" id="2909285"/>
    <lineage>
        <taxon>Bacteria</taxon>
        <taxon>Pseudomonadati</taxon>
        <taxon>Verrucomicrobiota</taxon>
        <taxon>Opitutia</taxon>
        <taxon>Opitutales</taxon>
        <taxon>Opitutaceae</taxon>
        <taxon>Synoicihabitans</taxon>
    </lineage>
</organism>
<dbReference type="InterPro" id="IPR000073">
    <property type="entry name" value="AB_hydrolase_1"/>
</dbReference>
<dbReference type="PANTHER" id="PTHR32268">
    <property type="entry name" value="HOMOSERINE O-ACETYLTRANSFERASE"/>
    <property type="match status" value="1"/>
</dbReference>
<comment type="caution">
    <text evidence="2">Lacks conserved residue(s) required for the propagation of feature annotation.</text>
</comment>
<dbReference type="Gene3D" id="3.40.50.1820">
    <property type="entry name" value="alpha/beta hydrolase"/>
    <property type="match status" value="1"/>
</dbReference>
<dbReference type="GO" id="GO:0009086">
    <property type="term" value="P:methionine biosynthetic process"/>
    <property type="evidence" value="ECO:0007669"/>
    <property type="project" value="UniProtKB-UniRule"/>
</dbReference>
<dbReference type="PIRSF" id="PIRSF000443">
    <property type="entry name" value="Homoser_Ac_trans"/>
    <property type="match status" value="1"/>
</dbReference>
<dbReference type="SUPFAM" id="SSF53474">
    <property type="entry name" value="alpha/beta-Hydrolases"/>
    <property type="match status" value="1"/>
</dbReference>
<evidence type="ECO:0000259" key="4">
    <source>
        <dbReference type="Pfam" id="PF00561"/>
    </source>
</evidence>
<dbReference type="EMBL" id="CP119075">
    <property type="protein sequence ID" value="WED63820.1"/>
    <property type="molecule type" value="Genomic_DNA"/>
</dbReference>